<keyword evidence="6 10" id="KW-0175">Coiled coil</keyword>
<dbReference type="OrthoDB" id="6509125at2759"/>
<keyword evidence="9" id="KW-0539">Nucleus</keyword>
<dbReference type="Proteomes" id="UP000759131">
    <property type="component" value="Unassembled WGS sequence"/>
</dbReference>
<evidence type="ECO:0000256" key="2">
    <source>
        <dbReference type="ARBA" id="ARBA00006379"/>
    </source>
</evidence>
<evidence type="ECO:0000256" key="3">
    <source>
        <dbReference type="ARBA" id="ARBA00022454"/>
    </source>
</evidence>
<dbReference type="InterPro" id="IPR013255">
    <property type="entry name" value="Spc25_C"/>
</dbReference>
<gene>
    <name evidence="12" type="ORF">OSB1V03_LOCUS10616</name>
</gene>
<comment type="subunit">
    <text evidence="9">Component of the NDC80 complex.</text>
</comment>
<evidence type="ECO:0000256" key="6">
    <source>
        <dbReference type="ARBA" id="ARBA00023054"/>
    </source>
</evidence>
<keyword evidence="5 9" id="KW-0498">Mitosis</keyword>
<keyword evidence="7 9" id="KW-0131">Cell cycle</keyword>
<feature type="coiled-coil region" evidence="10">
    <location>
        <begin position="41"/>
        <end position="110"/>
    </location>
</feature>
<dbReference type="AlphaFoldDB" id="A0A7R9KW70"/>
<dbReference type="GO" id="GO:0007059">
    <property type="term" value="P:chromosome segregation"/>
    <property type="evidence" value="ECO:0007669"/>
    <property type="project" value="InterPro"/>
</dbReference>
<evidence type="ECO:0000259" key="11">
    <source>
        <dbReference type="Pfam" id="PF08234"/>
    </source>
</evidence>
<dbReference type="GO" id="GO:0051301">
    <property type="term" value="P:cell division"/>
    <property type="evidence" value="ECO:0007669"/>
    <property type="project" value="UniProtKB-UniRule"/>
</dbReference>
<comment type="function">
    <text evidence="9">Acts as a component of the essential kinetochore-associated NDC80 complex, which is required for chromosome segregation and spindle checkpoint activity.</text>
</comment>
<evidence type="ECO:0000256" key="9">
    <source>
        <dbReference type="RuleBase" id="RU367150"/>
    </source>
</evidence>
<evidence type="ECO:0000256" key="7">
    <source>
        <dbReference type="ARBA" id="ARBA00023306"/>
    </source>
</evidence>
<evidence type="ECO:0000313" key="13">
    <source>
        <dbReference type="Proteomes" id="UP000759131"/>
    </source>
</evidence>
<organism evidence="12">
    <name type="scientific">Medioppia subpectinata</name>
    <dbReference type="NCBI Taxonomy" id="1979941"/>
    <lineage>
        <taxon>Eukaryota</taxon>
        <taxon>Metazoa</taxon>
        <taxon>Ecdysozoa</taxon>
        <taxon>Arthropoda</taxon>
        <taxon>Chelicerata</taxon>
        <taxon>Arachnida</taxon>
        <taxon>Acari</taxon>
        <taxon>Acariformes</taxon>
        <taxon>Sarcoptiformes</taxon>
        <taxon>Oribatida</taxon>
        <taxon>Brachypylina</taxon>
        <taxon>Oppioidea</taxon>
        <taxon>Oppiidae</taxon>
        <taxon>Medioppia</taxon>
    </lineage>
</organism>
<name>A0A7R9KW70_9ACAR</name>
<dbReference type="GO" id="GO:0005634">
    <property type="term" value="C:nucleus"/>
    <property type="evidence" value="ECO:0007669"/>
    <property type="project" value="UniProtKB-SubCell"/>
</dbReference>
<keyword evidence="4 9" id="KW-0132">Cell division</keyword>
<evidence type="ECO:0000256" key="10">
    <source>
        <dbReference type="SAM" id="Coils"/>
    </source>
</evidence>
<dbReference type="GO" id="GO:0031262">
    <property type="term" value="C:Ndc80 complex"/>
    <property type="evidence" value="ECO:0007669"/>
    <property type="project" value="InterPro"/>
</dbReference>
<keyword evidence="13" id="KW-1185">Reference proteome</keyword>
<comment type="similarity">
    <text evidence="2 9">Belongs to the SPC25 family.</text>
</comment>
<dbReference type="Gene3D" id="3.30.457.50">
    <property type="entry name" value="Chromosome segregation protein Spc25"/>
    <property type="match status" value="1"/>
</dbReference>
<keyword evidence="8 9" id="KW-0137">Centromere</keyword>
<feature type="domain" description="Chromosome segregation protein Spc25 C-terminal" evidence="11">
    <location>
        <begin position="122"/>
        <end position="175"/>
    </location>
</feature>
<evidence type="ECO:0000313" key="12">
    <source>
        <dbReference type="EMBL" id="CAD7630203.1"/>
    </source>
</evidence>
<comment type="subcellular location">
    <subcellularLocation>
        <location evidence="1">Chromosome</location>
        <location evidence="1">Centromere</location>
    </subcellularLocation>
    <subcellularLocation>
        <location evidence="9">Nucleus</location>
    </subcellularLocation>
    <subcellularLocation>
        <location evidence="9">Chromosome</location>
        <location evidence="9">Centromere</location>
        <location evidence="9">Kinetochore</location>
    </subcellularLocation>
</comment>
<evidence type="ECO:0000256" key="1">
    <source>
        <dbReference type="ARBA" id="ARBA00004584"/>
    </source>
</evidence>
<dbReference type="Pfam" id="PF08234">
    <property type="entry name" value="Spindle_Spc25"/>
    <property type="match status" value="1"/>
</dbReference>
<dbReference type="EMBL" id="OC862414">
    <property type="protein sequence ID" value="CAD7630203.1"/>
    <property type="molecule type" value="Genomic_DNA"/>
</dbReference>
<sequence length="202" mass="23714">MNVDLSKTWTQLSDTLNAMKESDEVVVTEMVDTFEKKMKEMNGLVKDMKRWTKDKHKLELEMESVEKAIMKAKSNIEKAEHKCSDVHKYIEKLSKKNDENKENVENVMNVWNTIGLRIEKSDDIYTIKLNKISETDPNKWFSIKISLEDNHRVKVVECDPKDSLDTKFIENEFNARVADNSNPDLRHLIAFIRSNLKKRHSK</sequence>
<dbReference type="EMBL" id="CAJPIZ010007839">
    <property type="protein sequence ID" value="CAG2110633.1"/>
    <property type="molecule type" value="Genomic_DNA"/>
</dbReference>
<reference evidence="12" key="1">
    <citation type="submission" date="2020-11" db="EMBL/GenBank/DDBJ databases">
        <authorList>
            <person name="Tran Van P."/>
        </authorList>
    </citation>
    <scope>NUCLEOTIDE SEQUENCE</scope>
</reference>
<accession>A0A7R9KW70</accession>
<protein>
    <recommendedName>
        <fullName evidence="9">Kinetochore protein SPC25</fullName>
    </recommendedName>
</protein>
<evidence type="ECO:0000256" key="4">
    <source>
        <dbReference type="ARBA" id="ARBA00022618"/>
    </source>
</evidence>
<proteinExistence type="inferred from homology"/>
<evidence type="ECO:0000256" key="8">
    <source>
        <dbReference type="ARBA" id="ARBA00023328"/>
    </source>
</evidence>
<keyword evidence="3 9" id="KW-0158">Chromosome</keyword>
<evidence type="ECO:0000256" key="5">
    <source>
        <dbReference type="ARBA" id="ARBA00022776"/>
    </source>
</evidence>
<keyword evidence="9" id="KW-0995">Kinetochore</keyword>